<evidence type="ECO:0000259" key="6">
    <source>
        <dbReference type="PROSITE" id="PS50198"/>
    </source>
</evidence>
<dbReference type="RefSeq" id="WP_077447806.1">
    <property type="nucleotide sequence ID" value="NZ_FUGD01000045.1"/>
</dbReference>
<proteinExistence type="inferred from homology"/>
<gene>
    <name evidence="7" type="primary">ppiC_1</name>
    <name evidence="7" type="ORF">A1019T_00359</name>
</gene>
<evidence type="ECO:0000256" key="5">
    <source>
        <dbReference type="PROSITE-ProRule" id="PRU00278"/>
    </source>
</evidence>
<dbReference type="SUPFAM" id="SSF54534">
    <property type="entry name" value="FKBP-like"/>
    <property type="match status" value="1"/>
</dbReference>
<reference evidence="8" key="1">
    <citation type="submission" date="2017-02" db="EMBL/GenBank/DDBJ databases">
        <authorList>
            <person name="Mornico D."/>
        </authorList>
    </citation>
    <scope>NUCLEOTIDE SEQUENCE [LARGE SCALE GENOMIC DNA]</scope>
</reference>
<dbReference type="EMBL" id="FUGD01000045">
    <property type="protein sequence ID" value="SJM36398.1"/>
    <property type="molecule type" value="Genomic_DNA"/>
</dbReference>
<dbReference type="EC" id="5.2.1.8" evidence="3"/>
<keyword evidence="8" id="KW-1185">Reference proteome</keyword>
<dbReference type="InterPro" id="IPR046357">
    <property type="entry name" value="PPIase_dom_sf"/>
</dbReference>
<dbReference type="Proteomes" id="UP000188169">
    <property type="component" value="Unassembled WGS sequence"/>
</dbReference>
<evidence type="ECO:0000256" key="1">
    <source>
        <dbReference type="ARBA" id="ARBA00000971"/>
    </source>
</evidence>
<evidence type="ECO:0000256" key="4">
    <source>
        <dbReference type="ARBA" id="ARBA00023110"/>
    </source>
</evidence>
<dbReference type="GO" id="GO:0003755">
    <property type="term" value="F:peptidyl-prolyl cis-trans isomerase activity"/>
    <property type="evidence" value="ECO:0007669"/>
    <property type="project" value="UniProtKB-KW"/>
</dbReference>
<evidence type="ECO:0000256" key="3">
    <source>
        <dbReference type="ARBA" id="ARBA00013194"/>
    </source>
</evidence>
<feature type="domain" description="PpiC" evidence="6">
    <location>
        <begin position="156"/>
        <end position="260"/>
    </location>
</feature>
<keyword evidence="4 5" id="KW-0697">Rotamase</keyword>
<dbReference type="PANTHER" id="PTHR47245:SF2">
    <property type="entry name" value="PEPTIDYL-PROLYL CIS-TRANS ISOMERASE HP_0175-RELATED"/>
    <property type="match status" value="1"/>
</dbReference>
<comment type="similarity">
    <text evidence="2">Belongs to the PpiC/parvulin rotamase family.</text>
</comment>
<dbReference type="Pfam" id="PF13616">
    <property type="entry name" value="Rotamase_3"/>
    <property type="match status" value="1"/>
</dbReference>
<sequence length="317" mass="35650">MTAMTYDPRQVADDNIRIMPTSDDLKKPHSDQEFIEKALAEERSNHKNLIASSREELPSVYVNGVMIDKQAIAQELQYHPAPTKEDALFLATQALVVRELLKDAVLNDEALGQEAWDSNEEQAISDLIDKNVNAATPENEVCERYYEQNKSDYKTAPIMSVRHILLASLPEDGEERLARKKQAYELIEQIKNSNNPSAEFIEFARQYSACPSKEQGGELGVLSQGQTVPQFESVVFTMDEGLAPSPVETRYGFHIVDVMDKQPGVQLEYLQAKPAIANKLAQQAFHHGLCDYLYVLAEQADIDGIQMELSQENVYRG</sequence>
<dbReference type="STRING" id="1945520.A1019T_00359"/>
<dbReference type="InterPro" id="IPR000297">
    <property type="entry name" value="PPIase_PpiC"/>
</dbReference>
<dbReference type="Gene3D" id="3.10.50.40">
    <property type="match status" value="1"/>
</dbReference>
<organism evidence="7 8">
    <name type="scientific">Psychrobacter pasteurii</name>
    <dbReference type="NCBI Taxonomy" id="1945520"/>
    <lineage>
        <taxon>Bacteria</taxon>
        <taxon>Pseudomonadati</taxon>
        <taxon>Pseudomonadota</taxon>
        <taxon>Gammaproteobacteria</taxon>
        <taxon>Moraxellales</taxon>
        <taxon>Moraxellaceae</taxon>
        <taxon>Psychrobacter</taxon>
    </lineage>
</organism>
<protein>
    <recommendedName>
        <fullName evidence="3">peptidylprolyl isomerase</fullName>
        <ecNumber evidence="3">5.2.1.8</ecNumber>
    </recommendedName>
</protein>
<dbReference type="InterPro" id="IPR050245">
    <property type="entry name" value="PrsA_foldase"/>
</dbReference>
<dbReference type="PROSITE" id="PS50198">
    <property type="entry name" value="PPIC_PPIASE_2"/>
    <property type="match status" value="1"/>
</dbReference>
<dbReference type="AlphaFoldDB" id="A0A1R4ED69"/>
<evidence type="ECO:0000313" key="7">
    <source>
        <dbReference type="EMBL" id="SJM36398.1"/>
    </source>
</evidence>
<dbReference type="PANTHER" id="PTHR47245">
    <property type="entry name" value="PEPTIDYLPROLYL ISOMERASE"/>
    <property type="match status" value="1"/>
</dbReference>
<comment type="catalytic activity">
    <reaction evidence="1">
        <text>[protein]-peptidylproline (omega=180) = [protein]-peptidylproline (omega=0)</text>
        <dbReference type="Rhea" id="RHEA:16237"/>
        <dbReference type="Rhea" id="RHEA-COMP:10747"/>
        <dbReference type="Rhea" id="RHEA-COMP:10748"/>
        <dbReference type="ChEBI" id="CHEBI:83833"/>
        <dbReference type="ChEBI" id="CHEBI:83834"/>
        <dbReference type="EC" id="5.2.1.8"/>
    </reaction>
</comment>
<evidence type="ECO:0000256" key="2">
    <source>
        <dbReference type="ARBA" id="ARBA00007656"/>
    </source>
</evidence>
<keyword evidence="5 7" id="KW-0413">Isomerase</keyword>
<dbReference type="OrthoDB" id="9769613at2"/>
<accession>A0A1R4ED69</accession>
<name>A0A1R4ED69_9GAMM</name>
<evidence type="ECO:0000313" key="8">
    <source>
        <dbReference type="Proteomes" id="UP000188169"/>
    </source>
</evidence>